<dbReference type="RefSeq" id="WP_259092840.1">
    <property type="nucleotide sequence ID" value="NZ_CP130454.1"/>
</dbReference>
<evidence type="ECO:0000313" key="1">
    <source>
        <dbReference type="EMBL" id="MCS3917950.1"/>
    </source>
</evidence>
<organism evidence="1 2">
    <name type="scientific">Candidatus Fervidibacter sacchari</name>
    <dbReference type="NCBI Taxonomy" id="1448929"/>
    <lineage>
        <taxon>Bacteria</taxon>
        <taxon>Candidatus Fervidibacterota</taxon>
        <taxon>Candidatus Fervidibacter</taxon>
    </lineage>
</organism>
<protein>
    <submittedName>
        <fullName evidence="1">Uncharacterized protein</fullName>
    </submittedName>
</protein>
<name>A0ABT2ELY5_9BACT</name>
<gene>
    <name evidence="1" type="ORF">M2350_000347</name>
</gene>
<keyword evidence="2" id="KW-1185">Reference proteome</keyword>
<evidence type="ECO:0000313" key="2">
    <source>
        <dbReference type="Proteomes" id="UP001204798"/>
    </source>
</evidence>
<sequence>MARLPPSQKDSEQRLATVETTVFWKTVFLHYRKISSLDNGTLHFAPYTQI</sequence>
<accession>A0ABT2ELY5</accession>
<comment type="caution">
    <text evidence="1">The sequence shown here is derived from an EMBL/GenBank/DDBJ whole genome shotgun (WGS) entry which is preliminary data.</text>
</comment>
<proteinExistence type="predicted"/>
<reference evidence="1 2" key="1">
    <citation type="submission" date="2022-08" db="EMBL/GenBank/DDBJ databases">
        <title>Bacterial and archaeal communities from various locations to study Microbial Dark Matter (Phase II).</title>
        <authorList>
            <person name="Stepanauskas R."/>
        </authorList>
    </citation>
    <scope>NUCLEOTIDE SEQUENCE [LARGE SCALE GENOMIC DNA]</scope>
    <source>
        <strain evidence="1 2">PD1</strain>
    </source>
</reference>
<dbReference type="Proteomes" id="UP001204798">
    <property type="component" value="Unassembled WGS sequence"/>
</dbReference>
<dbReference type="EMBL" id="JANUCP010000001">
    <property type="protein sequence ID" value="MCS3917950.1"/>
    <property type="molecule type" value="Genomic_DNA"/>
</dbReference>